<evidence type="ECO:0000256" key="3">
    <source>
        <dbReference type="ARBA" id="ARBA00022670"/>
    </source>
</evidence>
<dbReference type="EMBL" id="JACHBR010000001">
    <property type="protein sequence ID" value="MBB5624593.1"/>
    <property type="molecule type" value="Genomic_DNA"/>
</dbReference>
<gene>
    <name evidence="8" type="ORF">BJ981_000292</name>
</gene>
<dbReference type="PRINTS" id="PR00727">
    <property type="entry name" value="LEADERPTASE"/>
</dbReference>
<evidence type="ECO:0000256" key="1">
    <source>
        <dbReference type="ARBA" id="ARBA00004401"/>
    </source>
</evidence>
<dbReference type="Pfam" id="PF10502">
    <property type="entry name" value="Peptidase_S26"/>
    <property type="match status" value="2"/>
</dbReference>
<feature type="region of interest" description="Disordered" evidence="6">
    <location>
        <begin position="101"/>
        <end position="128"/>
    </location>
</feature>
<evidence type="ECO:0000313" key="8">
    <source>
        <dbReference type="EMBL" id="MBB5624593.1"/>
    </source>
</evidence>
<keyword evidence="4" id="KW-0378">Hydrolase</keyword>
<reference evidence="8 9" key="1">
    <citation type="submission" date="2020-08" db="EMBL/GenBank/DDBJ databases">
        <title>Sequencing the genomes of 1000 actinobacteria strains.</title>
        <authorList>
            <person name="Klenk H.-P."/>
        </authorList>
    </citation>
    <scope>NUCLEOTIDE SEQUENCE [LARGE SCALE GENOMIC DNA]</scope>
    <source>
        <strain evidence="8 9">DSM 45790</strain>
    </source>
</reference>
<proteinExistence type="inferred from homology"/>
<dbReference type="GO" id="GO:0006465">
    <property type="term" value="P:signal peptide processing"/>
    <property type="evidence" value="ECO:0007669"/>
    <property type="project" value="InterPro"/>
</dbReference>
<dbReference type="InterPro" id="IPR000223">
    <property type="entry name" value="Pept_S26A_signal_pept_1"/>
</dbReference>
<feature type="domain" description="Peptidase S26" evidence="7">
    <location>
        <begin position="14"/>
        <end position="92"/>
    </location>
</feature>
<dbReference type="SUPFAM" id="SSF51306">
    <property type="entry name" value="LexA/Signal peptidase"/>
    <property type="match status" value="1"/>
</dbReference>
<dbReference type="InterPro" id="IPR036286">
    <property type="entry name" value="LexA/Signal_pep-like_sf"/>
</dbReference>
<dbReference type="GO" id="GO:0005886">
    <property type="term" value="C:plasma membrane"/>
    <property type="evidence" value="ECO:0007669"/>
    <property type="project" value="UniProtKB-SubCell"/>
</dbReference>
<name>A0A7W9DMS1_9ACTN</name>
<dbReference type="RefSeq" id="WP_204070154.1">
    <property type="nucleotide sequence ID" value="NZ_BOOS01000010.1"/>
</dbReference>
<dbReference type="PANTHER" id="PTHR43390:SF1">
    <property type="entry name" value="CHLOROPLAST PROCESSING PEPTIDASE"/>
    <property type="match status" value="1"/>
</dbReference>
<organism evidence="8 9">
    <name type="scientific">Sphaerisporangium krabiense</name>
    <dbReference type="NCBI Taxonomy" id="763782"/>
    <lineage>
        <taxon>Bacteria</taxon>
        <taxon>Bacillati</taxon>
        <taxon>Actinomycetota</taxon>
        <taxon>Actinomycetes</taxon>
        <taxon>Streptosporangiales</taxon>
        <taxon>Streptosporangiaceae</taxon>
        <taxon>Sphaerisporangium</taxon>
    </lineage>
</organism>
<keyword evidence="9" id="KW-1185">Reference proteome</keyword>
<feature type="region of interest" description="Disordered" evidence="6">
    <location>
        <begin position="140"/>
        <end position="166"/>
    </location>
</feature>
<dbReference type="InterPro" id="IPR019756">
    <property type="entry name" value="Pept_S26A_signal_pept_1_Ser-AS"/>
</dbReference>
<accession>A0A7W9DMS1</accession>
<feature type="domain" description="Peptidase S26" evidence="7">
    <location>
        <begin position="104"/>
        <end position="141"/>
    </location>
</feature>
<dbReference type="AlphaFoldDB" id="A0A7W9DMS1"/>
<dbReference type="PANTHER" id="PTHR43390">
    <property type="entry name" value="SIGNAL PEPTIDASE I"/>
    <property type="match status" value="1"/>
</dbReference>
<feature type="active site" evidence="5">
    <location>
        <position position="35"/>
    </location>
</feature>
<evidence type="ECO:0000256" key="6">
    <source>
        <dbReference type="SAM" id="MobiDB-lite"/>
    </source>
</evidence>
<dbReference type="GO" id="GO:0004252">
    <property type="term" value="F:serine-type endopeptidase activity"/>
    <property type="evidence" value="ECO:0007669"/>
    <property type="project" value="InterPro"/>
</dbReference>
<keyword evidence="3" id="KW-0645">Protease</keyword>
<evidence type="ECO:0000313" key="9">
    <source>
        <dbReference type="Proteomes" id="UP000588112"/>
    </source>
</evidence>
<protein>
    <submittedName>
        <fullName evidence="8">Signal peptidase I</fullName>
    </submittedName>
</protein>
<evidence type="ECO:0000256" key="5">
    <source>
        <dbReference type="PIRSR" id="PIRSR600223-1"/>
    </source>
</evidence>
<comment type="similarity">
    <text evidence="2">Belongs to the peptidase S26 family.</text>
</comment>
<feature type="active site" evidence="5">
    <location>
        <position position="82"/>
    </location>
</feature>
<evidence type="ECO:0000259" key="7">
    <source>
        <dbReference type="Pfam" id="PF10502"/>
    </source>
</evidence>
<sequence length="166" mass="16803">MSAAAVAVAGALPCAALLLCAARARLVQVRVSGGSMAPTLAPGDRILMVRRAVRPGDRGAVVLLKPPPGATRGPGLGPWRVKRLVALAGDPVPEAVRAAHGLPEGSTVPPGEVVVLGDNPRSEDSRRWRRVPAGLVIAVARNSPAPPDPRLPATGAGYPSPGGRPG</sequence>
<comment type="subcellular location">
    <subcellularLocation>
        <location evidence="1">Cell membrane</location>
        <topology evidence="1">Single-pass type II membrane protein</topology>
    </subcellularLocation>
</comment>
<dbReference type="InterPro" id="IPR019533">
    <property type="entry name" value="Peptidase_S26"/>
</dbReference>
<evidence type="ECO:0000256" key="2">
    <source>
        <dbReference type="ARBA" id="ARBA00009370"/>
    </source>
</evidence>
<dbReference type="Proteomes" id="UP000588112">
    <property type="component" value="Unassembled WGS sequence"/>
</dbReference>
<dbReference type="Gene3D" id="2.10.109.10">
    <property type="entry name" value="Umud Fragment, subunit A"/>
    <property type="match status" value="1"/>
</dbReference>
<comment type="caution">
    <text evidence="8">The sequence shown here is derived from an EMBL/GenBank/DDBJ whole genome shotgun (WGS) entry which is preliminary data.</text>
</comment>
<dbReference type="CDD" id="cd06462">
    <property type="entry name" value="Peptidase_S24_S26"/>
    <property type="match status" value="1"/>
</dbReference>
<dbReference type="PROSITE" id="PS00501">
    <property type="entry name" value="SPASE_I_1"/>
    <property type="match status" value="1"/>
</dbReference>
<evidence type="ECO:0000256" key="4">
    <source>
        <dbReference type="ARBA" id="ARBA00022801"/>
    </source>
</evidence>